<dbReference type="Gene3D" id="3.30.450.40">
    <property type="match status" value="1"/>
</dbReference>
<dbReference type="CDD" id="cd00009">
    <property type="entry name" value="AAA"/>
    <property type="match status" value="1"/>
</dbReference>
<organism evidence="7">
    <name type="scientific">candidate division WOR-3 bacterium</name>
    <dbReference type="NCBI Taxonomy" id="2052148"/>
    <lineage>
        <taxon>Bacteria</taxon>
        <taxon>Bacteria division WOR-3</taxon>
    </lineage>
</organism>
<dbReference type="InterPro" id="IPR025943">
    <property type="entry name" value="Sigma_54_int_dom_ATP-bd_2"/>
</dbReference>
<dbReference type="InterPro" id="IPR025662">
    <property type="entry name" value="Sigma_54_int_dom_ATP-bd_1"/>
</dbReference>
<comment type="caution">
    <text evidence="7">The sequence shown here is derived from an EMBL/GenBank/DDBJ whole genome shotgun (WGS) entry which is preliminary data.</text>
</comment>
<dbReference type="PROSITE" id="PS00675">
    <property type="entry name" value="SIGMA54_INTERACT_1"/>
    <property type="match status" value="1"/>
</dbReference>
<name>A0A7V3RH73_UNCW3</name>
<dbReference type="FunFam" id="3.40.50.300:FF:000006">
    <property type="entry name" value="DNA-binding transcriptional regulator NtrC"/>
    <property type="match status" value="1"/>
</dbReference>
<accession>A0A7V3RH73</accession>
<dbReference type="AlphaFoldDB" id="A0A7V3RH73"/>
<protein>
    <submittedName>
        <fullName evidence="7">Sigma-54-dependent Fis family transcriptional regulator</fullName>
    </submittedName>
</protein>
<evidence type="ECO:0000256" key="2">
    <source>
        <dbReference type="ARBA" id="ARBA00022840"/>
    </source>
</evidence>
<dbReference type="SUPFAM" id="SSF52540">
    <property type="entry name" value="P-loop containing nucleoside triphosphate hydrolases"/>
    <property type="match status" value="1"/>
</dbReference>
<evidence type="ECO:0000256" key="3">
    <source>
        <dbReference type="ARBA" id="ARBA00023015"/>
    </source>
</evidence>
<evidence type="ECO:0000256" key="4">
    <source>
        <dbReference type="ARBA" id="ARBA00023125"/>
    </source>
</evidence>
<feature type="domain" description="Sigma-54 factor interaction" evidence="6">
    <location>
        <begin position="303"/>
        <end position="525"/>
    </location>
</feature>
<keyword evidence="5" id="KW-0804">Transcription</keyword>
<proteinExistence type="predicted"/>
<dbReference type="InterPro" id="IPR003018">
    <property type="entry name" value="GAF"/>
</dbReference>
<dbReference type="InterPro" id="IPR029016">
    <property type="entry name" value="GAF-like_dom_sf"/>
</dbReference>
<evidence type="ECO:0000256" key="5">
    <source>
        <dbReference type="ARBA" id="ARBA00023163"/>
    </source>
</evidence>
<keyword evidence="1" id="KW-0547">Nucleotide-binding</keyword>
<evidence type="ECO:0000313" key="7">
    <source>
        <dbReference type="EMBL" id="HGE78135.1"/>
    </source>
</evidence>
<dbReference type="PANTHER" id="PTHR32071:SF121">
    <property type="entry name" value="SIGMA L-DEPENDENT TRANSCRIPTIONAL REGULATOR YQIR-RELATED"/>
    <property type="match status" value="1"/>
</dbReference>
<dbReference type="Gene3D" id="3.40.50.300">
    <property type="entry name" value="P-loop containing nucleotide triphosphate hydrolases"/>
    <property type="match status" value="1"/>
</dbReference>
<evidence type="ECO:0000259" key="6">
    <source>
        <dbReference type="PROSITE" id="PS50045"/>
    </source>
</evidence>
<keyword evidence="4" id="KW-0238">DNA-binding</keyword>
<keyword evidence="3" id="KW-0805">Transcription regulation</keyword>
<dbReference type="GO" id="GO:0006355">
    <property type="term" value="P:regulation of DNA-templated transcription"/>
    <property type="evidence" value="ECO:0007669"/>
    <property type="project" value="InterPro"/>
</dbReference>
<dbReference type="PROSITE" id="PS50045">
    <property type="entry name" value="SIGMA54_INTERACT_4"/>
    <property type="match status" value="1"/>
</dbReference>
<dbReference type="PROSITE" id="PS00676">
    <property type="entry name" value="SIGMA54_INTERACT_2"/>
    <property type="match status" value="1"/>
</dbReference>
<reference evidence="7" key="1">
    <citation type="journal article" date="2020" name="mSystems">
        <title>Genome- and Community-Level Interaction Insights into Carbon Utilization and Element Cycling Functions of Hydrothermarchaeota in Hydrothermal Sediment.</title>
        <authorList>
            <person name="Zhou Z."/>
            <person name="Liu Y."/>
            <person name="Xu W."/>
            <person name="Pan J."/>
            <person name="Luo Z.H."/>
            <person name="Li M."/>
        </authorList>
    </citation>
    <scope>NUCLEOTIDE SEQUENCE [LARGE SCALE GENOMIC DNA]</scope>
    <source>
        <strain evidence="7">SpSt-961</strain>
    </source>
</reference>
<dbReference type="InterPro" id="IPR003593">
    <property type="entry name" value="AAA+_ATPase"/>
</dbReference>
<keyword evidence="2" id="KW-0067">ATP-binding</keyword>
<dbReference type="InterPro" id="IPR027417">
    <property type="entry name" value="P-loop_NTPase"/>
</dbReference>
<dbReference type="SMART" id="SM00382">
    <property type="entry name" value="AAA"/>
    <property type="match status" value="1"/>
</dbReference>
<dbReference type="Pfam" id="PF01590">
    <property type="entry name" value="GAF"/>
    <property type="match status" value="1"/>
</dbReference>
<dbReference type="PANTHER" id="PTHR32071">
    <property type="entry name" value="TRANSCRIPTIONAL REGULATORY PROTEIN"/>
    <property type="match status" value="1"/>
</dbReference>
<gene>
    <name evidence="7" type="ORF">ENX68_03950</name>
</gene>
<evidence type="ECO:0000256" key="1">
    <source>
        <dbReference type="ARBA" id="ARBA00022741"/>
    </source>
</evidence>
<dbReference type="Pfam" id="PF00158">
    <property type="entry name" value="Sigma54_activat"/>
    <property type="match status" value="1"/>
</dbReference>
<dbReference type="InterPro" id="IPR058031">
    <property type="entry name" value="AAA_lid_NorR"/>
</dbReference>
<dbReference type="InterPro" id="IPR002078">
    <property type="entry name" value="Sigma_54_int"/>
</dbReference>
<sequence length="597" mass="67897">MNGMVERKKWITESKMRCQRLGLDPNKSCITNSLSPSEFKERVEVNKIFIESALPYLMMCYETFKLCGSIILLTDKDGYILRAIGPEAILRARRKIGLGEGGSLREEDAGTNAVALVIRHKKPVYVEGKEYYLKIFQSGACFCAPIFNKGLLLGTIVIVHPQRKGHPYTFALVKVLARLIEETYKKIEEERFLVGMLNSLDSIALSTDTRGIINWLTPGARRILKIEEGRSILENFNDAILNLEEVTNSIVESGRLDKKFLMLRRIYNDGFLFVFKPVPKKSPEISTEDTFIAPYTFDDIVGLEEIKEQARRLAIQDVNVLIVGESGTGKDLLASAIHNASARADKRFVVFNCAAMPETLFESELFGNKKGAFTGAYNDKVGKIEYADKGTLFLDEVGELSLEVQAKLLRVLEDKKVIPLGSNEARVVDVRFIFATNKDLEALVKAGKFRADLYYRICSPVIKIPPLRERKEEILALIDHIILKIKKRHKGFIGGLTEGAKKALIEYDYPGNVRELEKILEQACFFCNKENIDVDDLGLNPSKPLSIEEKVREYRARLVYECFLKNNRNIKKTCEELKLSERQIYRYLKDMKANKNY</sequence>
<dbReference type="Gene3D" id="1.10.8.60">
    <property type="match status" value="1"/>
</dbReference>
<dbReference type="EMBL" id="DTOZ01000104">
    <property type="protein sequence ID" value="HGE78135.1"/>
    <property type="molecule type" value="Genomic_DNA"/>
</dbReference>
<dbReference type="Pfam" id="PF25601">
    <property type="entry name" value="AAA_lid_14"/>
    <property type="match status" value="1"/>
</dbReference>
<dbReference type="GO" id="GO:0003677">
    <property type="term" value="F:DNA binding"/>
    <property type="evidence" value="ECO:0007669"/>
    <property type="project" value="UniProtKB-KW"/>
</dbReference>
<dbReference type="GO" id="GO:0005524">
    <property type="term" value="F:ATP binding"/>
    <property type="evidence" value="ECO:0007669"/>
    <property type="project" value="UniProtKB-KW"/>
</dbReference>